<feature type="domain" description="Endonuclease/exonuclease/phosphatase" evidence="2">
    <location>
        <begin position="59"/>
        <end position="300"/>
    </location>
</feature>
<dbReference type="RefSeq" id="WP_261625802.1">
    <property type="nucleotide sequence ID" value="NZ_CAMAPC010000002.1"/>
</dbReference>
<keyword evidence="4" id="KW-1185">Reference proteome</keyword>
<dbReference type="AlphaFoldDB" id="A0A9W4QSK1"/>
<dbReference type="PANTHER" id="PTHR41349:SF1">
    <property type="entry name" value="PROTEIN CBG08683"/>
    <property type="match status" value="1"/>
</dbReference>
<dbReference type="PANTHER" id="PTHR41349">
    <property type="match status" value="1"/>
</dbReference>
<dbReference type="Proteomes" id="UP001152467">
    <property type="component" value="Unassembled WGS sequence"/>
</dbReference>
<dbReference type="Pfam" id="PF03372">
    <property type="entry name" value="Exo_endo_phos"/>
    <property type="match status" value="1"/>
</dbReference>
<feature type="chain" id="PRO_5040890086" description="Endonuclease/exonuclease/phosphatase domain-containing protein" evidence="1">
    <location>
        <begin position="27"/>
        <end position="588"/>
    </location>
</feature>
<dbReference type="SUPFAM" id="SSF56219">
    <property type="entry name" value="DNase I-like"/>
    <property type="match status" value="1"/>
</dbReference>
<dbReference type="InterPro" id="IPR036691">
    <property type="entry name" value="Endo/exonu/phosph_ase_sf"/>
</dbReference>
<protein>
    <recommendedName>
        <fullName evidence="2">Endonuclease/exonuclease/phosphatase domain-containing protein</fullName>
    </recommendedName>
</protein>
<dbReference type="GO" id="GO:0003824">
    <property type="term" value="F:catalytic activity"/>
    <property type="evidence" value="ECO:0007669"/>
    <property type="project" value="InterPro"/>
</dbReference>
<dbReference type="Gene3D" id="3.60.10.10">
    <property type="entry name" value="Endonuclease/exonuclease/phosphatase"/>
    <property type="match status" value="1"/>
</dbReference>
<keyword evidence="1" id="KW-0732">Signal</keyword>
<evidence type="ECO:0000259" key="2">
    <source>
        <dbReference type="Pfam" id="PF03372"/>
    </source>
</evidence>
<dbReference type="InterPro" id="IPR005135">
    <property type="entry name" value="Endo/exonuclease/phosphatase"/>
</dbReference>
<gene>
    <name evidence="3" type="ORF">PSECIP111854_00735</name>
</gene>
<feature type="signal peptide" evidence="1">
    <location>
        <begin position="1"/>
        <end position="26"/>
    </location>
</feature>
<organism evidence="3 4">
    <name type="scientific">Pseudoalteromonas holothuriae</name>
    <dbReference type="NCBI Taxonomy" id="2963714"/>
    <lineage>
        <taxon>Bacteria</taxon>
        <taxon>Pseudomonadati</taxon>
        <taxon>Pseudomonadota</taxon>
        <taxon>Gammaproteobacteria</taxon>
        <taxon>Alteromonadales</taxon>
        <taxon>Pseudoalteromonadaceae</taxon>
        <taxon>Pseudoalteromonas</taxon>
    </lineage>
</organism>
<evidence type="ECO:0000256" key="1">
    <source>
        <dbReference type="SAM" id="SignalP"/>
    </source>
</evidence>
<reference evidence="3" key="1">
    <citation type="submission" date="2022-07" db="EMBL/GenBank/DDBJ databases">
        <authorList>
            <person name="Criscuolo A."/>
        </authorList>
    </citation>
    <scope>NUCLEOTIDE SEQUENCE</scope>
    <source>
        <strain evidence="3">CIP111854</strain>
    </source>
</reference>
<name>A0A9W4QSK1_9GAMM</name>
<comment type="caution">
    <text evidence="3">The sequence shown here is derived from an EMBL/GenBank/DDBJ whole genome shotgun (WGS) entry which is preliminary data.</text>
</comment>
<accession>A0A9W4QSK1</accession>
<proteinExistence type="predicted"/>
<sequence>MKKPLSTCFATALALVGFNHFIPAQAQPLIYDTEVKVVTANLWHDLSIKAHYYQIGVAEFKHLDADIIFTQEADGANARLAKDLDMNLWQGDHSTSSLGILSKFPIKRVLEGDVNGSHIGAILDVNGRNVAVWSNHWNYTQYVSYDARGGNGSTWQARKHCNAVSDRSQLDELNDQSQRPAQAASLLAALTPYIASGMPVIMGGDTNEPSGLDWTPATANMFDHNGTVYDYKSHRIIREGGLTDSYRELFPNPVTHPGASWPFRQEDSWTHSVSYTKECGRALDDRDRIDFIYYNKDTQGVGLKSAAFVGPRFSTYFKGPDGQDNHYNWQDPHVGRLVNNVTQTPEYEIYDFPSDHLWYQSTFVIKTPSNQSSADSLDRNVQFDGVALKAEGKDLQVRFTLTNTQYFGADTDYYVNVSTDSASPSDSSGGRVLVDSTQVNKTFSLTIANSFLVNNFEQKQIQLRLFHKNGASPRVDAVYELSWSDVSAVLDLGNNTATAIKTSKSIYTESESIIANFTHAPGNPQDWLGIYYKGNPSDGSVYSIDWQYINGETSGSRTFVGLAAGEYLLRVFENNGYTLLAETSFSVQ</sequence>
<evidence type="ECO:0000313" key="3">
    <source>
        <dbReference type="EMBL" id="CAH9051387.1"/>
    </source>
</evidence>
<evidence type="ECO:0000313" key="4">
    <source>
        <dbReference type="Proteomes" id="UP001152467"/>
    </source>
</evidence>
<dbReference type="EMBL" id="CAMAPC010000002">
    <property type="protein sequence ID" value="CAH9051387.1"/>
    <property type="molecule type" value="Genomic_DNA"/>
</dbReference>